<keyword evidence="3" id="KW-1185">Reference proteome</keyword>
<name>A0A1M6K076_9CLOT</name>
<proteinExistence type="predicted"/>
<dbReference type="OrthoDB" id="1913819at2"/>
<dbReference type="AlphaFoldDB" id="A0A1M6K076"/>
<gene>
    <name evidence="2" type="ORF">SAMN02745163_02063</name>
</gene>
<evidence type="ECO:0000256" key="1">
    <source>
        <dbReference type="SAM" id="Coils"/>
    </source>
</evidence>
<evidence type="ECO:0000313" key="2">
    <source>
        <dbReference type="EMBL" id="SHJ52337.1"/>
    </source>
</evidence>
<sequence length="91" mass="10863">MKEQLLKIKPPKKYKEGLIKYEIGLDTVPDWPMLQAHGWTFEEHLKLEQLISIENMRFSLNEAIEENEATEEEIKECRILIEKAIEKYNNM</sequence>
<reference evidence="2 3" key="1">
    <citation type="submission" date="2016-11" db="EMBL/GenBank/DDBJ databases">
        <authorList>
            <person name="Jaros S."/>
            <person name="Januszkiewicz K."/>
            <person name="Wedrychowicz H."/>
        </authorList>
    </citation>
    <scope>NUCLEOTIDE SEQUENCE [LARGE SCALE GENOMIC DNA]</scope>
    <source>
        <strain evidence="2 3">DSM 21758</strain>
    </source>
</reference>
<accession>A0A1M6K076</accession>
<dbReference type="RefSeq" id="WP_072986787.1">
    <property type="nucleotide sequence ID" value="NZ_FQZB01000009.1"/>
</dbReference>
<protein>
    <submittedName>
        <fullName evidence="2">Uncharacterized protein</fullName>
    </submittedName>
</protein>
<evidence type="ECO:0000313" key="3">
    <source>
        <dbReference type="Proteomes" id="UP000184310"/>
    </source>
</evidence>
<dbReference type="Proteomes" id="UP000184310">
    <property type="component" value="Unassembled WGS sequence"/>
</dbReference>
<feature type="coiled-coil region" evidence="1">
    <location>
        <begin position="53"/>
        <end position="87"/>
    </location>
</feature>
<organism evidence="2 3">
    <name type="scientific">Clostridium cavendishii DSM 21758</name>
    <dbReference type="NCBI Taxonomy" id="1121302"/>
    <lineage>
        <taxon>Bacteria</taxon>
        <taxon>Bacillati</taxon>
        <taxon>Bacillota</taxon>
        <taxon>Clostridia</taxon>
        <taxon>Eubacteriales</taxon>
        <taxon>Clostridiaceae</taxon>
        <taxon>Clostridium</taxon>
    </lineage>
</organism>
<dbReference type="STRING" id="1121302.SAMN02745163_02063"/>
<dbReference type="EMBL" id="FQZB01000009">
    <property type="protein sequence ID" value="SHJ52337.1"/>
    <property type="molecule type" value="Genomic_DNA"/>
</dbReference>
<keyword evidence="1" id="KW-0175">Coiled coil</keyword>